<name>A0A543G757_9FLAO</name>
<accession>A0A543G757</accession>
<evidence type="ECO:0000313" key="1">
    <source>
        <dbReference type="EMBL" id="TQM41774.1"/>
    </source>
</evidence>
<dbReference type="Proteomes" id="UP000320773">
    <property type="component" value="Unassembled WGS sequence"/>
</dbReference>
<organism evidence="1 2">
    <name type="scientific">Flavobacterium branchiophilum</name>
    <dbReference type="NCBI Taxonomy" id="55197"/>
    <lineage>
        <taxon>Bacteria</taxon>
        <taxon>Pseudomonadati</taxon>
        <taxon>Bacteroidota</taxon>
        <taxon>Flavobacteriia</taxon>
        <taxon>Flavobacteriales</taxon>
        <taxon>Flavobacteriaceae</taxon>
        <taxon>Flavobacterium</taxon>
    </lineage>
</organism>
<gene>
    <name evidence="1" type="ORF">BC670_2776</name>
</gene>
<dbReference type="AlphaFoldDB" id="A0A543G757"/>
<comment type="caution">
    <text evidence="1">The sequence shown here is derived from an EMBL/GenBank/DDBJ whole genome shotgun (WGS) entry which is preliminary data.</text>
</comment>
<dbReference type="EMBL" id="VFPJ01000001">
    <property type="protein sequence ID" value="TQM41774.1"/>
    <property type="molecule type" value="Genomic_DNA"/>
</dbReference>
<protein>
    <submittedName>
        <fullName evidence="1">Uncharacterized protein</fullName>
    </submittedName>
</protein>
<reference evidence="1 2" key="1">
    <citation type="submission" date="2019-06" db="EMBL/GenBank/DDBJ databases">
        <title>Genomic Encyclopedia of Archaeal and Bacterial Type Strains, Phase II (KMG-II): from individual species to whole genera.</title>
        <authorList>
            <person name="Goeker M."/>
        </authorList>
    </citation>
    <scope>NUCLEOTIDE SEQUENCE [LARGE SCALE GENOMIC DNA]</scope>
    <source>
        <strain evidence="1 2">DSM 24789</strain>
    </source>
</reference>
<proteinExistence type="predicted"/>
<sequence length="61" mass="7232">MCAVKRCFEVGLGKKNYFISMFFIIFEEYLTTVFLQTDDSGNFDRAMNKQIKSKNERNNIH</sequence>
<evidence type="ECO:0000313" key="2">
    <source>
        <dbReference type="Proteomes" id="UP000320773"/>
    </source>
</evidence>